<keyword evidence="3" id="KW-1185">Reference proteome</keyword>
<gene>
    <name evidence="2" type="ORF">GCM10023176_12460</name>
</gene>
<keyword evidence="1" id="KW-0812">Transmembrane</keyword>
<sequence length="243" mass="26865">MHCANCQTPLATGESSCPVCGAIPAPGAIRQFPSFGPLAGFFGRTWRWWAGIVVVAMCCGGGSWVVLRDPLTPEQVVYRYFEALADRDADEARSYLVRGPDEDIETVLLDDRTLEHEDYTPPKHLKIKELVPEENRLRATMQVTYQVAGAAYGREFQFTRDYVRQSWRIHRGWASLPANTRTSYPLVIAGTFVPKSEFGYVPAFPGAYVVRLAPNPLVEAEPVTVVAGTDVAPALHVRPRGDG</sequence>
<protein>
    <recommendedName>
        <fullName evidence="4">Zinc ribbon domain-containing protein</fullName>
    </recommendedName>
</protein>
<proteinExistence type="predicted"/>
<accession>A0ABP8SBE6</accession>
<feature type="transmembrane region" description="Helical" evidence="1">
    <location>
        <begin position="46"/>
        <end position="67"/>
    </location>
</feature>
<dbReference type="EMBL" id="BAABGU010000004">
    <property type="protein sequence ID" value="GAA4565107.1"/>
    <property type="molecule type" value="Genomic_DNA"/>
</dbReference>
<name>A0ABP8SBE6_9ACTN</name>
<keyword evidence="1" id="KW-0472">Membrane</keyword>
<reference evidence="3" key="1">
    <citation type="journal article" date="2019" name="Int. J. Syst. Evol. Microbiol.">
        <title>The Global Catalogue of Microorganisms (GCM) 10K type strain sequencing project: providing services to taxonomists for standard genome sequencing and annotation.</title>
        <authorList>
            <consortium name="The Broad Institute Genomics Platform"/>
            <consortium name="The Broad Institute Genome Sequencing Center for Infectious Disease"/>
            <person name="Wu L."/>
            <person name="Ma J."/>
        </authorList>
    </citation>
    <scope>NUCLEOTIDE SEQUENCE [LARGE SCALE GENOMIC DNA]</scope>
    <source>
        <strain evidence="3">JCM 3175</strain>
    </source>
</reference>
<evidence type="ECO:0000313" key="2">
    <source>
        <dbReference type="EMBL" id="GAA4565107.1"/>
    </source>
</evidence>
<organism evidence="2 3">
    <name type="scientific">Micromonospora coerulea</name>
    <dbReference type="NCBI Taxonomy" id="47856"/>
    <lineage>
        <taxon>Bacteria</taxon>
        <taxon>Bacillati</taxon>
        <taxon>Actinomycetota</taxon>
        <taxon>Actinomycetes</taxon>
        <taxon>Micromonosporales</taxon>
        <taxon>Micromonosporaceae</taxon>
        <taxon>Micromonospora</taxon>
    </lineage>
</organism>
<evidence type="ECO:0000256" key="1">
    <source>
        <dbReference type="SAM" id="Phobius"/>
    </source>
</evidence>
<evidence type="ECO:0000313" key="3">
    <source>
        <dbReference type="Proteomes" id="UP001500307"/>
    </source>
</evidence>
<comment type="caution">
    <text evidence="2">The sequence shown here is derived from an EMBL/GenBank/DDBJ whole genome shotgun (WGS) entry which is preliminary data.</text>
</comment>
<dbReference type="Proteomes" id="UP001500307">
    <property type="component" value="Unassembled WGS sequence"/>
</dbReference>
<keyword evidence="1" id="KW-1133">Transmembrane helix</keyword>
<evidence type="ECO:0008006" key="4">
    <source>
        <dbReference type="Google" id="ProtNLM"/>
    </source>
</evidence>